<accession>A0A816CCB0</accession>
<name>A0A816CCB0_ADIRI</name>
<gene>
    <name evidence="1" type="ORF">XAT740_LOCUS49907</name>
</gene>
<sequence length="348" mass="40102">CLDLFADGDDFSWETIQKNRNIYYQKQLANQINVQMTKLITFLTSSLCTHLNIGQDFHIETSQVVMSLETKSSQSLSNPFTKQIVNGQIQLPSNFDIYLNNSEKISIRSIMKPLAPLGSSSSMFNTNFSRSISFSILDRNQNELSVEKLPNKFIELIIPRDPNMITQPMTLQNVTFMNSTPHQLIFHYHYFNLTALLPISIHWEIQPLNTNVAYLFVYKFDGIPQLNSSLNQIDGWTVFCPSQLTNESIYEYFIDNQHTTSHQYVVSGLRQLNSTEIQYSCSNSSMKNLPITNERFNFTSNYQMRVYTSGCYYLDNNNQWKSDGLVVGLLTNHYQTQCFSNHLTSSLV</sequence>
<dbReference type="AlphaFoldDB" id="A0A816CCB0"/>
<dbReference type="EMBL" id="CAJNOR010007509">
    <property type="protein sequence ID" value="CAF1618524.1"/>
    <property type="molecule type" value="Genomic_DNA"/>
</dbReference>
<reference evidence="1" key="1">
    <citation type="submission" date="2021-02" db="EMBL/GenBank/DDBJ databases">
        <authorList>
            <person name="Nowell W R."/>
        </authorList>
    </citation>
    <scope>NUCLEOTIDE SEQUENCE</scope>
</reference>
<comment type="caution">
    <text evidence="1">The sequence shown here is derived from an EMBL/GenBank/DDBJ whole genome shotgun (WGS) entry which is preliminary data.</text>
</comment>
<keyword evidence="2" id="KW-1185">Reference proteome</keyword>
<organism evidence="1 2">
    <name type="scientific">Adineta ricciae</name>
    <name type="common">Rotifer</name>
    <dbReference type="NCBI Taxonomy" id="249248"/>
    <lineage>
        <taxon>Eukaryota</taxon>
        <taxon>Metazoa</taxon>
        <taxon>Spiralia</taxon>
        <taxon>Gnathifera</taxon>
        <taxon>Rotifera</taxon>
        <taxon>Eurotatoria</taxon>
        <taxon>Bdelloidea</taxon>
        <taxon>Adinetida</taxon>
        <taxon>Adinetidae</taxon>
        <taxon>Adineta</taxon>
    </lineage>
</organism>
<evidence type="ECO:0000313" key="1">
    <source>
        <dbReference type="EMBL" id="CAF1618524.1"/>
    </source>
</evidence>
<dbReference type="Proteomes" id="UP000663828">
    <property type="component" value="Unassembled WGS sequence"/>
</dbReference>
<evidence type="ECO:0000313" key="2">
    <source>
        <dbReference type="Proteomes" id="UP000663828"/>
    </source>
</evidence>
<feature type="non-terminal residue" evidence="1">
    <location>
        <position position="1"/>
    </location>
</feature>
<proteinExistence type="predicted"/>
<protein>
    <submittedName>
        <fullName evidence="1">Uncharacterized protein</fullName>
    </submittedName>
</protein>